<dbReference type="AlphaFoldDB" id="A0A2N9L7E4"/>
<evidence type="ECO:0000313" key="2">
    <source>
        <dbReference type="Proteomes" id="UP000239735"/>
    </source>
</evidence>
<dbReference type="Proteomes" id="UP000239735">
    <property type="component" value="Unassembled WGS sequence"/>
</dbReference>
<protein>
    <recommendedName>
        <fullName evidence="3">DUF1566 domain-containing protein</fullName>
    </recommendedName>
</protein>
<dbReference type="EMBL" id="OKRB01000075">
    <property type="protein sequence ID" value="SPE19063.1"/>
    <property type="molecule type" value="Genomic_DNA"/>
</dbReference>
<organism evidence="1 2">
    <name type="scientific">Candidatus Sulfuritelmatomonas gaucii</name>
    <dbReference type="NCBI Taxonomy" id="2043161"/>
    <lineage>
        <taxon>Bacteria</taxon>
        <taxon>Pseudomonadati</taxon>
        <taxon>Acidobacteriota</taxon>
        <taxon>Terriglobia</taxon>
        <taxon>Terriglobales</taxon>
        <taxon>Acidobacteriaceae</taxon>
        <taxon>Candidatus Sulfuritelmatomonas</taxon>
    </lineage>
</organism>
<accession>A0A2N9L7E4</accession>
<evidence type="ECO:0000313" key="1">
    <source>
        <dbReference type="EMBL" id="SPE19063.1"/>
    </source>
</evidence>
<gene>
    <name evidence="1" type="ORF">SBA5_20010</name>
</gene>
<sequence length="465" mass="49915">MIEEEATLFIQRFSRRFKLAGIAMLVFSAASMVKAQPRNEFNPCGSSFDPFAVLPQIADSLDIVSPAVRASGLFPTQDGLIVFDANQGLCWLADADLAADPRMQATLGVSGIDPSGAMLYSTAQQWVAALNAHNGGKGYLGHNNWQLPVTPLLDASCAERGSGGGNFGPLCKASAMGNLYAVGLNQTYPNSVAPQFNADIFPFRHFKMSYYWALKNDGGTGGGLGGGGQEMYAFSNSIQGGTTTLDTYYYVLPMVKGPIGTPPDCAIPGAPVVIPYTSWPAAVGAVFDCNTGNTWIADADLADLLKFGLTGDVTINYTNPVHSLTVPAIDHGTMLYATAGEWIEAMNAAQFLGSSYWQIPDSPDDFKKLVADMNLIAGDARLMRRGFFGPFYDLQPFFYWSCPEPDHGTIQSPCEVGGYAPPDGTTPLQFSYDFDYGFQSTSGLNQKYFVMVYYPAPGVTPAANQ</sequence>
<evidence type="ECO:0008006" key="3">
    <source>
        <dbReference type="Google" id="ProtNLM"/>
    </source>
</evidence>
<proteinExistence type="predicted"/>
<reference evidence="2" key="1">
    <citation type="submission" date="2018-02" db="EMBL/GenBank/DDBJ databases">
        <authorList>
            <person name="Hausmann B."/>
        </authorList>
    </citation>
    <scope>NUCLEOTIDE SEQUENCE [LARGE SCALE GENOMIC DNA]</scope>
    <source>
        <strain evidence="2">Peat soil MAG SbA5</strain>
    </source>
</reference>
<name>A0A2N9L7E4_9BACT</name>